<dbReference type="AlphaFoldDB" id="A0A0H5RB42"/>
<feature type="non-terminal residue" evidence="1">
    <location>
        <position position="1"/>
    </location>
</feature>
<name>A0A0H5RB42_9EUKA</name>
<protein>
    <submittedName>
        <fullName evidence="1">Uncharacterized protein</fullName>
    </submittedName>
</protein>
<reference evidence="1" key="1">
    <citation type="submission" date="2015-04" db="EMBL/GenBank/DDBJ databases">
        <title>The genome sequence of the plant pathogenic Rhizarian Plasmodiophora brassicae reveals insights in its biotrophic life cycle and the origin of chitin synthesis.</title>
        <authorList>
            <person name="Schwelm A."/>
            <person name="Fogelqvist J."/>
            <person name="Knaust A."/>
            <person name="Julke S."/>
            <person name="Lilja T."/>
            <person name="Dhandapani V."/>
            <person name="Bonilla-Rosso G."/>
            <person name="Karlsson M."/>
            <person name="Shevchenko A."/>
            <person name="Choi S.R."/>
            <person name="Kim H.G."/>
            <person name="Park J.Y."/>
            <person name="Lim Y.P."/>
            <person name="Ludwig-Muller J."/>
            <person name="Dixelius C."/>
        </authorList>
    </citation>
    <scope>NUCLEOTIDE SEQUENCE</scope>
    <source>
        <tissue evidence="1">Potato root galls</tissue>
    </source>
</reference>
<proteinExistence type="predicted"/>
<organism evidence="1">
    <name type="scientific">Spongospora subterranea</name>
    <dbReference type="NCBI Taxonomy" id="70186"/>
    <lineage>
        <taxon>Eukaryota</taxon>
        <taxon>Sar</taxon>
        <taxon>Rhizaria</taxon>
        <taxon>Endomyxa</taxon>
        <taxon>Phytomyxea</taxon>
        <taxon>Plasmodiophorida</taxon>
        <taxon>Plasmodiophoridae</taxon>
        <taxon>Spongospora</taxon>
    </lineage>
</organism>
<accession>A0A0H5RB42</accession>
<dbReference type="EMBL" id="HACM01010973">
    <property type="protein sequence ID" value="CRZ11415.1"/>
    <property type="molecule type" value="Transcribed_RNA"/>
</dbReference>
<sequence length="114" mass="12925">LVYATNPSCRSSAQDTESQINLRAAVRLYLSNTEGRMAIMSFMARHQKTIFILSGPVAFVLGWVGRDMNDNKKDEVKRLEEMRRRARSVALNSLRNPDDPVPSDPFITISRVDI</sequence>
<evidence type="ECO:0000313" key="1">
    <source>
        <dbReference type="EMBL" id="CRZ11415.1"/>
    </source>
</evidence>